<comment type="caution">
    <text evidence="1">The sequence shown here is derived from an EMBL/GenBank/DDBJ whole genome shotgun (WGS) entry which is preliminary data.</text>
</comment>
<dbReference type="Proteomes" id="UP001157502">
    <property type="component" value="Chromosome 24"/>
</dbReference>
<sequence>PALLCAVPCHHLSFTATAFLDEHGHYRYLRAVVVQVNQGRNGDTANIFSTMLRDQLQDVGIWLPFSQLSVPGGPQCTGGAPAGEGRRVQDQYSAPLRPVPRARRLAQAPPRPSRGFSLMLHTETP</sequence>
<dbReference type="EMBL" id="CM055751">
    <property type="protein sequence ID" value="KAJ7992828.1"/>
    <property type="molecule type" value="Genomic_DNA"/>
</dbReference>
<accession>A0ACC2FMZ1</accession>
<feature type="non-terminal residue" evidence="1">
    <location>
        <position position="125"/>
    </location>
</feature>
<protein>
    <submittedName>
        <fullName evidence="1">Uncharacterized protein</fullName>
    </submittedName>
</protein>
<evidence type="ECO:0000313" key="2">
    <source>
        <dbReference type="Proteomes" id="UP001157502"/>
    </source>
</evidence>
<feature type="non-terminal residue" evidence="1">
    <location>
        <position position="1"/>
    </location>
</feature>
<evidence type="ECO:0000313" key="1">
    <source>
        <dbReference type="EMBL" id="KAJ7992828.1"/>
    </source>
</evidence>
<reference evidence="1" key="1">
    <citation type="submission" date="2021-05" db="EMBL/GenBank/DDBJ databases">
        <authorList>
            <person name="Pan Q."/>
            <person name="Jouanno E."/>
            <person name="Zahm M."/>
            <person name="Klopp C."/>
            <person name="Cabau C."/>
            <person name="Louis A."/>
            <person name="Berthelot C."/>
            <person name="Parey E."/>
            <person name="Roest Crollius H."/>
            <person name="Montfort J."/>
            <person name="Robinson-Rechavi M."/>
            <person name="Bouchez O."/>
            <person name="Lampietro C."/>
            <person name="Lopez Roques C."/>
            <person name="Donnadieu C."/>
            <person name="Postlethwait J."/>
            <person name="Bobe J."/>
            <person name="Dillon D."/>
            <person name="Chandos A."/>
            <person name="von Hippel F."/>
            <person name="Guiguen Y."/>
        </authorList>
    </citation>
    <scope>NUCLEOTIDE SEQUENCE</scope>
    <source>
        <strain evidence="1">YG-Jan2019</strain>
    </source>
</reference>
<organism evidence="1 2">
    <name type="scientific">Dallia pectoralis</name>
    <name type="common">Alaska blackfish</name>
    <dbReference type="NCBI Taxonomy" id="75939"/>
    <lineage>
        <taxon>Eukaryota</taxon>
        <taxon>Metazoa</taxon>
        <taxon>Chordata</taxon>
        <taxon>Craniata</taxon>
        <taxon>Vertebrata</taxon>
        <taxon>Euteleostomi</taxon>
        <taxon>Actinopterygii</taxon>
        <taxon>Neopterygii</taxon>
        <taxon>Teleostei</taxon>
        <taxon>Protacanthopterygii</taxon>
        <taxon>Esociformes</taxon>
        <taxon>Umbridae</taxon>
        <taxon>Dallia</taxon>
    </lineage>
</organism>
<gene>
    <name evidence="1" type="ORF">DPEC_G00266070</name>
</gene>
<name>A0ACC2FMZ1_DALPE</name>
<keyword evidence="2" id="KW-1185">Reference proteome</keyword>
<proteinExistence type="predicted"/>